<evidence type="ECO:0000313" key="1">
    <source>
        <dbReference type="EMBL" id="GFN86337.1"/>
    </source>
</evidence>
<name>A0AAV3YVD8_9GAST</name>
<dbReference type="SUPFAM" id="SSF48371">
    <property type="entry name" value="ARM repeat"/>
    <property type="match status" value="1"/>
</dbReference>
<reference evidence="1 2" key="1">
    <citation type="journal article" date="2021" name="Elife">
        <title>Chloroplast acquisition without the gene transfer in kleptoplastic sea slugs, Plakobranchus ocellatus.</title>
        <authorList>
            <person name="Maeda T."/>
            <person name="Takahashi S."/>
            <person name="Yoshida T."/>
            <person name="Shimamura S."/>
            <person name="Takaki Y."/>
            <person name="Nagai Y."/>
            <person name="Toyoda A."/>
            <person name="Suzuki Y."/>
            <person name="Arimoto A."/>
            <person name="Ishii H."/>
            <person name="Satoh N."/>
            <person name="Nishiyama T."/>
            <person name="Hasebe M."/>
            <person name="Maruyama T."/>
            <person name="Minagawa J."/>
            <person name="Obokata J."/>
            <person name="Shigenobu S."/>
        </authorList>
    </citation>
    <scope>NUCLEOTIDE SEQUENCE [LARGE SCALE GENOMIC DNA]</scope>
</reference>
<dbReference type="AlphaFoldDB" id="A0AAV3YVD8"/>
<organism evidence="1 2">
    <name type="scientific">Plakobranchus ocellatus</name>
    <dbReference type="NCBI Taxonomy" id="259542"/>
    <lineage>
        <taxon>Eukaryota</taxon>
        <taxon>Metazoa</taxon>
        <taxon>Spiralia</taxon>
        <taxon>Lophotrochozoa</taxon>
        <taxon>Mollusca</taxon>
        <taxon>Gastropoda</taxon>
        <taxon>Heterobranchia</taxon>
        <taxon>Euthyneura</taxon>
        <taxon>Panpulmonata</taxon>
        <taxon>Sacoglossa</taxon>
        <taxon>Placobranchoidea</taxon>
        <taxon>Plakobranchidae</taxon>
        <taxon>Plakobranchus</taxon>
    </lineage>
</organism>
<dbReference type="InterPro" id="IPR028765">
    <property type="entry name" value="IQCB1"/>
</dbReference>
<dbReference type="PROSITE" id="PS50096">
    <property type="entry name" value="IQ"/>
    <property type="match status" value="2"/>
</dbReference>
<dbReference type="InterPro" id="IPR000048">
    <property type="entry name" value="IQ_motif_EF-hand-BS"/>
</dbReference>
<keyword evidence="2" id="KW-1185">Reference proteome</keyword>
<dbReference type="CDD" id="cd23767">
    <property type="entry name" value="IQCD"/>
    <property type="match status" value="1"/>
</dbReference>
<protein>
    <submittedName>
        <fullName evidence="1">Iq calmodulin-binding motif-containing protein 1-like</fullName>
    </submittedName>
</protein>
<dbReference type="SMART" id="SM00015">
    <property type="entry name" value="IQ"/>
    <property type="match status" value="3"/>
</dbReference>
<proteinExistence type="predicted"/>
<sequence>MSADGAVDSHLNSSLTACANYTGTCGLALSNPSDLRQLDEDHLPKCVENLLILARHINAAVTALPKDSIQQKSQLVASLKQVMDALVQLAAGYFYICTKVMSSPWLLQLLVSDDPKITNIIMATMEKLLRLDPQLLSKIDEETVFSLMDELVYKLTVNTDVMIAAGACRCLLRFCDYHKPLVEALCSRYKGLRPLLRRWEGRGLDRDLRHMGLLLESGSALRAKAQRNHECARYIQAVWRGYAARRRLRKADKAFAKFQKSYRLKRAEQEQVKLATQFQSELYHQMKMKRQKMLRAFNEKRLQTMEILPAARIEEYLRKEKSVAALRIQTLWRGHRERSKLSERQKIAQQVKAAIRIQRAFRRWLEKTELARQEFPTHLKPPGLTDARRVELMKTISKWREQHPPLEIDEAELQSLHKRTHEALAAHYSRVRPYRKLQYQVEGMVARIDTDTELLALAPPLKDVTEKDVAMYSSRSLPVAIAAKERHAKTLRMRQLPWWKILGEEEEDPEDVKEGKEQLEAELLLEAMGI</sequence>
<dbReference type="GO" id="GO:0005516">
    <property type="term" value="F:calmodulin binding"/>
    <property type="evidence" value="ECO:0007669"/>
    <property type="project" value="InterPro"/>
</dbReference>
<dbReference type="Proteomes" id="UP000735302">
    <property type="component" value="Unassembled WGS sequence"/>
</dbReference>
<dbReference type="InterPro" id="IPR016024">
    <property type="entry name" value="ARM-type_fold"/>
</dbReference>
<dbReference type="Gene3D" id="1.20.5.190">
    <property type="match status" value="1"/>
</dbReference>
<comment type="caution">
    <text evidence="1">The sequence shown here is derived from an EMBL/GenBank/DDBJ whole genome shotgun (WGS) entry which is preliminary data.</text>
</comment>
<dbReference type="Pfam" id="PF00612">
    <property type="entry name" value="IQ"/>
    <property type="match status" value="3"/>
</dbReference>
<evidence type="ECO:0000313" key="2">
    <source>
        <dbReference type="Proteomes" id="UP000735302"/>
    </source>
</evidence>
<dbReference type="EMBL" id="BLXT01001517">
    <property type="protein sequence ID" value="GFN86337.1"/>
    <property type="molecule type" value="Genomic_DNA"/>
</dbReference>
<accession>A0AAV3YVD8</accession>
<gene>
    <name evidence="1" type="ORF">PoB_001284300</name>
</gene>
<dbReference type="GO" id="GO:0005929">
    <property type="term" value="C:cilium"/>
    <property type="evidence" value="ECO:0007669"/>
    <property type="project" value="TreeGrafter"/>
</dbReference>
<dbReference type="GO" id="GO:0060271">
    <property type="term" value="P:cilium assembly"/>
    <property type="evidence" value="ECO:0007669"/>
    <property type="project" value="InterPro"/>
</dbReference>
<dbReference type="PANTHER" id="PTHR15673:SF2">
    <property type="entry name" value="IQ CALMODULIN-BINDING MOTIF-CONTAINING PROTEIN 1"/>
    <property type="match status" value="1"/>
</dbReference>
<dbReference type="PANTHER" id="PTHR15673">
    <property type="entry name" value="IQ CALMODULIN-BINDING MOTIF CONTAINING PROTEIN 1"/>
    <property type="match status" value="1"/>
</dbReference>